<dbReference type="InterPro" id="IPR049449">
    <property type="entry name" value="TesB_ACOT8-like_N"/>
</dbReference>
<reference evidence="3" key="1">
    <citation type="submission" date="2016-03" db="EMBL/GenBank/DDBJ databases">
        <authorList>
            <person name="Munro J.E."/>
            <person name="Coleman N.V."/>
        </authorList>
    </citation>
    <scope>NUCLEOTIDE SEQUENCE</scope>
    <source>
        <strain evidence="3">EL1</strain>
        <plasmid evidence="3">pDCA</plasmid>
    </source>
</reference>
<dbReference type="Pfam" id="PF20789">
    <property type="entry name" value="4HBT_3C"/>
    <property type="match status" value="1"/>
</dbReference>
<evidence type="ECO:0000259" key="1">
    <source>
        <dbReference type="Pfam" id="PF13622"/>
    </source>
</evidence>
<protein>
    <submittedName>
        <fullName evidence="3">Acyl-CoA thioesterase II</fullName>
    </submittedName>
</protein>
<organism evidence="3">
    <name type="scientific">Ancylobacter novellus</name>
    <name type="common">Thiobacillus novellus</name>
    <dbReference type="NCBI Taxonomy" id="921"/>
    <lineage>
        <taxon>Bacteria</taxon>
        <taxon>Pseudomonadati</taxon>
        <taxon>Pseudomonadota</taxon>
        <taxon>Alphaproteobacteria</taxon>
        <taxon>Hyphomicrobiales</taxon>
        <taxon>Xanthobacteraceae</taxon>
        <taxon>Ancylobacter</taxon>
    </lineage>
</organism>
<dbReference type="InterPro" id="IPR049450">
    <property type="entry name" value="ACOT8-like_C"/>
</dbReference>
<name>A0A168S3G9_ANCNO</name>
<evidence type="ECO:0000313" key="3">
    <source>
        <dbReference type="EMBL" id="ANC67835.1"/>
    </source>
</evidence>
<dbReference type="EMBL" id="KU922118">
    <property type="protein sequence ID" value="ANC67835.1"/>
    <property type="molecule type" value="Genomic_DNA"/>
</dbReference>
<evidence type="ECO:0000259" key="2">
    <source>
        <dbReference type="Pfam" id="PF20789"/>
    </source>
</evidence>
<dbReference type="InterPro" id="IPR029069">
    <property type="entry name" value="HotDog_dom_sf"/>
</dbReference>
<sequence length="260" mass="28770">MHIDTILNQIKQQRFEPVESSWAQGRTLFGGITGAILCQVASEGVEADRRLKHFQVEFVRPTLAETPYQVVSEDISHGKTLTSREVRLIQDDKIRVTARADFVRPIESDVRIETFTPPKLKQPNQGTALSGVGLPAFVGHFDNFVTTEGVPFQGHNVPELGGWMRFLKSPEKITEAHLVALIDAWPPTAAPFYTGFKPVSTVSWSIHFTDQVDSVPKDEHLGYLAKVNFGSDGVSSSTADIWTPDGRLVAKSLQTNLIFA</sequence>
<feature type="domain" description="Acyl-CoA thioesterase-like N-terminal HotDog" evidence="1">
    <location>
        <begin position="19"/>
        <end position="102"/>
    </location>
</feature>
<dbReference type="InterPro" id="IPR042171">
    <property type="entry name" value="Acyl-CoA_hotdog"/>
</dbReference>
<dbReference type="SUPFAM" id="SSF54637">
    <property type="entry name" value="Thioesterase/thiol ester dehydrase-isomerase"/>
    <property type="match status" value="2"/>
</dbReference>
<keyword evidence="3" id="KW-0614">Plasmid</keyword>
<gene>
    <name evidence="3" type="primary">tesB</name>
</gene>
<dbReference type="AlphaFoldDB" id="A0A168S3G9"/>
<geneLocation type="plasmid" evidence="3">
    <name>pDCA</name>
</geneLocation>
<accession>A0A168S3G9</accession>
<feature type="domain" description="Acyl-CoA thioesterase-like C-terminal" evidence="2">
    <location>
        <begin position="128"/>
        <end position="258"/>
    </location>
</feature>
<dbReference type="Pfam" id="PF13622">
    <property type="entry name" value="4HBT_3"/>
    <property type="match status" value="1"/>
</dbReference>
<dbReference type="Gene3D" id="2.40.160.210">
    <property type="entry name" value="Acyl-CoA thioesterase, double hotdog domain"/>
    <property type="match status" value="1"/>
</dbReference>
<proteinExistence type="predicted"/>